<protein>
    <submittedName>
        <fullName evidence="1">Uncharacterized protein</fullName>
    </submittedName>
</protein>
<keyword evidence="2" id="KW-1185">Reference proteome</keyword>
<dbReference type="Proteomes" id="UP000499080">
    <property type="component" value="Unassembled WGS sequence"/>
</dbReference>
<evidence type="ECO:0000313" key="2">
    <source>
        <dbReference type="Proteomes" id="UP000499080"/>
    </source>
</evidence>
<proteinExistence type="predicted"/>
<evidence type="ECO:0000313" key="1">
    <source>
        <dbReference type="EMBL" id="GBM45621.1"/>
    </source>
</evidence>
<gene>
    <name evidence="1" type="ORF">AVEN_204753_1</name>
</gene>
<reference evidence="1 2" key="1">
    <citation type="journal article" date="2019" name="Sci. Rep.">
        <title>Orb-weaving spider Araneus ventricosus genome elucidates the spidroin gene catalogue.</title>
        <authorList>
            <person name="Kono N."/>
            <person name="Nakamura H."/>
            <person name="Ohtoshi R."/>
            <person name="Moran D.A.P."/>
            <person name="Shinohara A."/>
            <person name="Yoshida Y."/>
            <person name="Fujiwara M."/>
            <person name="Mori M."/>
            <person name="Tomita M."/>
            <person name="Arakawa K."/>
        </authorList>
    </citation>
    <scope>NUCLEOTIDE SEQUENCE [LARGE SCALE GENOMIC DNA]</scope>
</reference>
<sequence>MLRWHLTGFTMCAGVPSCIKIVYPHMHAGEVLGNDMVAHKRFIAYTIESTGSRTRRTMSSKKNGLTINHAVNPHYKATFPEHVDVRAEFPLPIFCYFEY</sequence>
<accession>A0A4Y2FWV8</accession>
<dbReference type="EMBL" id="BGPR01001106">
    <property type="protein sequence ID" value="GBM45621.1"/>
    <property type="molecule type" value="Genomic_DNA"/>
</dbReference>
<name>A0A4Y2FWV8_ARAVE</name>
<dbReference type="AlphaFoldDB" id="A0A4Y2FWV8"/>
<comment type="caution">
    <text evidence="1">The sequence shown here is derived from an EMBL/GenBank/DDBJ whole genome shotgun (WGS) entry which is preliminary data.</text>
</comment>
<organism evidence="1 2">
    <name type="scientific">Araneus ventricosus</name>
    <name type="common">Orbweaver spider</name>
    <name type="synonym">Epeira ventricosa</name>
    <dbReference type="NCBI Taxonomy" id="182803"/>
    <lineage>
        <taxon>Eukaryota</taxon>
        <taxon>Metazoa</taxon>
        <taxon>Ecdysozoa</taxon>
        <taxon>Arthropoda</taxon>
        <taxon>Chelicerata</taxon>
        <taxon>Arachnida</taxon>
        <taxon>Araneae</taxon>
        <taxon>Araneomorphae</taxon>
        <taxon>Entelegynae</taxon>
        <taxon>Araneoidea</taxon>
        <taxon>Araneidae</taxon>
        <taxon>Araneus</taxon>
    </lineage>
</organism>